<dbReference type="PANTHER" id="PTHR10366:SF564">
    <property type="entry name" value="STEROL-4-ALPHA-CARBOXYLATE 3-DEHYDROGENASE, DECARBOXYLATING"/>
    <property type="match status" value="1"/>
</dbReference>
<dbReference type="Gene3D" id="3.40.50.720">
    <property type="entry name" value="NAD(P)-binding Rossmann-like Domain"/>
    <property type="match status" value="1"/>
</dbReference>
<gene>
    <name evidence="4 6" type="ORF">BDZ99DRAFT_447622</name>
</gene>
<accession>A0A6A6YFG5</accession>
<comment type="similarity">
    <text evidence="2">Belongs to the NAD(P)-dependent epimerase/dehydratase family. Dihydroflavonol-4-reductase subfamily.</text>
</comment>
<organism evidence="4">
    <name type="scientific">Mytilinidion resinicola</name>
    <dbReference type="NCBI Taxonomy" id="574789"/>
    <lineage>
        <taxon>Eukaryota</taxon>
        <taxon>Fungi</taxon>
        <taxon>Dikarya</taxon>
        <taxon>Ascomycota</taxon>
        <taxon>Pezizomycotina</taxon>
        <taxon>Dothideomycetes</taxon>
        <taxon>Pleosporomycetidae</taxon>
        <taxon>Mytilinidiales</taxon>
        <taxon>Mytilinidiaceae</taxon>
        <taxon>Mytilinidion</taxon>
    </lineage>
</organism>
<keyword evidence="5" id="KW-1185">Reference proteome</keyword>
<dbReference type="InterPro" id="IPR001509">
    <property type="entry name" value="Epimerase_deHydtase"/>
</dbReference>
<evidence type="ECO:0000313" key="6">
    <source>
        <dbReference type="RefSeq" id="XP_033574237.1"/>
    </source>
</evidence>
<evidence type="ECO:0000313" key="5">
    <source>
        <dbReference type="Proteomes" id="UP000504636"/>
    </source>
</evidence>
<dbReference type="GO" id="GO:0016616">
    <property type="term" value="F:oxidoreductase activity, acting on the CH-OH group of donors, NAD or NADP as acceptor"/>
    <property type="evidence" value="ECO:0007669"/>
    <property type="project" value="TreeGrafter"/>
</dbReference>
<dbReference type="InterPro" id="IPR050425">
    <property type="entry name" value="NAD(P)_dehydrat-like"/>
</dbReference>
<reference evidence="6" key="3">
    <citation type="submission" date="2025-04" db="UniProtKB">
        <authorList>
            <consortium name="RefSeq"/>
        </authorList>
    </citation>
    <scope>IDENTIFICATION</scope>
    <source>
        <strain evidence="6">CBS 304.34</strain>
    </source>
</reference>
<dbReference type="Pfam" id="PF01370">
    <property type="entry name" value="Epimerase"/>
    <property type="match status" value="1"/>
</dbReference>
<evidence type="ECO:0000313" key="4">
    <source>
        <dbReference type="EMBL" id="KAF2807273.1"/>
    </source>
</evidence>
<proteinExistence type="inferred from homology"/>
<dbReference type="InterPro" id="IPR036291">
    <property type="entry name" value="NAD(P)-bd_dom_sf"/>
</dbReference>
<dbReference type="AlphaFoldDB" id="A0A6A6YFG5"/>
<feature type="domain" description="NAD-dependent epimerase/dehydratase" evidence="3">
    <location>
        <begin position="6"/>
        <end position="265"/>
    </location>
</feature>
<reference evidence="4 6" key="1">
    <citation type="journal article" date="2020" name="Stud. Mycol.">
        <title>101 Dothideomycetes genomes: a test case for predicting lifestyles and emergence of pathogens.</title>
        <authorList>
            <person name="Haridas S."/>
            <person name="Albert R."/>
            <person name="Binder M."/>
            <person name="Bloem J."/>
            <person name="Labutti K."/>
            <person name="Salamov A."/>
            <person name="Andreopoulos B."/>
            <person name="Baker S."/>
            <person name="Barry K."/>
            <person name="Bills G."/>
            <person name="Bluhm B."/>
            <person name="Cannon C."/>
            <person name="Castanera R."/>
            <person name="Culley D."/>
            <person name="Daum C."/>
            <person name="Ezra D."/>
            <person name="Gonzalez J."/>
            <person name="Henrissat B."/>
            <person name="Kuo A."/>
            <person name="Liang C."/>
            <person name="Lipzen A."/>
            <person name="Lutzoni F."/>
            <person name="Magnuson J."/>
            <person name="Mondo S."/>
            <person name="Nolan M."/>
            <person name="Ohm R."/>
            <person name="Pangilinan J."/>
            <person name="Park H.-J."/>
            <person name="Ramirez L."/>
            <person name="Alfaro M."/>
            <person name="Sun H."/>
            <person name="Tritt A."/>
            <person name="Yoshinaga Y."/>
            <person name="Zwiers L.-H."/>
            <person name="Turgeon B."/>
            <person name="Goodwin S."/>
            <person name="Spatafora J."/>
            <person name="Crous P."/>
            <person name="Grigoriev I."/>
        </authorList>
    </citation>
    <scope>NUCLEOTIDE SEQUENCE</scope>
    <source>
        <strain evidence="4 6">CBS 304.34</strain>
    </source>
</reference>
<evidence type="ECO:0000259" key="3">
    <source>
        <dbReference type="Pfam" id="PF01370"/>
    </source>
</evidence>
<dbReference type="Proteomes" id="UP000504636">
    <property type="component" value="Unplaced"/>
</dbReference>
<dbReference type="EMBL" id="MU003705">
    <property type="protein sequence ID" value="KAF2807273.1"/>
    <property type="molecule type" value="Genomic_DNA"/>
</dbReference>
<evidence type="ECO:0000256" key="2">
    <source>
        <dbReference type="ARBA" id="ARBA00023445"/>
    </source>
</evidence>
<dbReference type="GeneID" id="54458914"/>
<evidence type="ECO:0000256" key="1">
    <source>
        <dbReference type="ARBA" id="ARBA00023002"/>
    </source>
</evidence>
<dbReference type="SUPFAM" id="SSF51735">
    <property type="entry name" value="NAD(P)-binding Rossmann-fold domains"/>
    <property type="match status" value="1"/>
</dbReference>
<name>A0A6A6YFG5_9PEZI</name>
<keyword evidence="1" id="KW-0560">Oxidoreductase</keyword>
<reference evidence="6" key="2">
    <citation type="submission" date="2020-04" db="EMBL/GenBank/DDBJ databases">
        <authorList>
            <consortium name="NCBI Genome Project"/>
        </authorList>
    </citation>
    <scope>NUCLEOTIDE SEQUENCE</scope>
    <source>
        <strain evidence="6">CBS 304.34</strain>
    </source>
</reference>
<dbReference type="RefSeq" id="XP_033574237.1">
    <property type="nucleotide sequence ID" value="XM_033718021.1"/>
</dbReference>
<dbReference type="OrthoDB" id="2735536at2759"/>
<protein>
    <submittedName>
        <fullName evidence="4 6">NAD(P)-binding protein</fullName>
    </submittedName>
</protein>
<dbReference type="PANTHER" id="PTHR10366">
    <property type="entry name" value="NAD DEPENDENT EPIMERASE/DEHYDRATASE"/>
    <property type="match status" value="1"/>
</dbReference>
<sequence>MASELILITGTTGFIGIKILGLALNAGYHVRAPVRSEAKGHHLRSNKFIASFAAGARLETPVIEDITVDGAFDEVLKSVTFVIHTASTLPGQGLAPEEFNAKLIKPARMGTTSLLYSAIKTPSVKRVVITSSGAAVVEWKYFFRESTDKVYTANDRAPFETEYPDGDSQAYSASKVAALAATEDFIEKEKPHFDVVTLIPGFVFGRNETADSVETVLSGSNRLAFGQVLGNKTNIGPSVVCHVDDVAAVHLKAATDLSIPGNRAYAISSGPPGEPKIADALDVVKKYFPERVADGTLPCTGFHDSQRVLLDASETERVFGMKFKPYEEGVKDFTAQYLEFLDASSGAKTTG</sequence>